<accession>A0A5M3XWJ6</accession>
<sequence length="183" mass="19447">MTPREPSFRLARAAVFAAACVSVSVGGHAFAGGGTVPLTVVGLGGLGALVMAFALNGRERGAEVVLAATIAAQIVLHQLFSWSAPKMGEQAEHAHPFGMFLVHVAVAALTGWWLYRGERAIWLMLRLWARASLSVLRWVFAVFHQPLPPVRRPVPAAEPEVLAGREIADAVSRRGPPVAVFAG</sequence>
<dbReference type="EMBL" id="BLAF01000044">
    <property type="protein sequence ID" value="GES23733.1"/>
    <property type="molecule type" value="Genomic_DNA"/>
</dbReference>
<organism evidence="2 3">
    <name type="scientific">Acrocarpospora pleiomorpha</name>
    <dbReference type="NCBI Taxonomy" id="90975"/>
    <lineage>
        <taxon>Bacteria</taxon>
        <taxon>Bacillati</taxon>
        <taxon>Actinomycetota</taxon>
        <taxon>Actinomycetes</taxon>
        <taxon>Streptosporangiales</taxon>
        <taxon>Streptosporangiaceae</taxon>
        <taxon>Acrocarpospora</taxon>
    </lineage>
</organism>
<evidence type="ECO:0000256" key="1">
    <source>
        <dbReference type="SAM" id="Phobius"/>
    </source>
</evidence>
<comment type="caution">
    <text evidence="2">The sequence shown here is derived from an EMBL/GenBank/DDBJ whole genome shotgun (WGS) entry which is preliminary data.</text>
</comment>
<feature type="transmembrane region" description="Helical" evidence="1">
    <location>
        <begin position="64"/>
        <end position="84"/>
    </location>
</feature>
<evidence type="ECO:0000313" key="3">
    <source>
        <dbReference type="Proteomes" id="UP000377595"/>
    </source>
</evidence>
<gene>
    <name evidence="2" type="ORF">Aple_066320</name>
</gene>
<keyword evidence="1" id="KW-1133">Transmembrane helix</keyword>
<feature type="transmembrane region" description="Helical" evidence="1">
    <location>
        <begin position="96"/>
        <end position="115"/>
    </location>
</feature>
<dbReference type="AlphaFoldDB" id="A0A5M3XWJ6"/>
<evidence type="ECO:0000313" key="2">
    <source>
        <dbReference type="EMBL" id="GES23733.1"/>
    </source>
</evidence>
<protein>
    <submittedName>
        <fullName evidence="2">Uncharacterized protein</fullName>
    </submittedName>
</protein>
<keyword evidence="1" id="KW-0812">Transmembrane</keyword>
<dbReference type="RefSeq" id="WP_155348611.1">
    <property type="nucleotide sequence ID" value="NZ_BAAAHM010000009.1"/>
</dbReference>
<proteinExistence type="predicted"/>
<reference evidence="2 3" key="1">
    <citation type="submission" date="2019-10" db="EMBL/GenBank/DDBJ databases">
        <title>Whole genome shotgun sequence of Acrocarpospora pleiomorpha NBRC 16267.</title>
        <authorList>
            <person name="Ichikawa N."/>
            <person name="Kimura A."/>
            <person name="Kitahashi Y."/>
            <person name="Komaki H."/>
            <person name="Oguchi A."/>
        </authorList>
    </citation>
    <scope>NUCLEOTIDE SEQUENCE [LARGE SCALE GENOMIC DNA]</scope>
    <source>
        <strain evidence="2 3">NBRC 16267</strain>
    </source>
</reference>
<name>A0A5M3XWJ6_9ACTN</name>
<keyword evidence="1" id="KW-0472">Membrane</keyword>
<keyword evidence="3" id="KW-1185">Reference proteome</keyword>
<dbReference type="Proteomes" id="UP000377595">
    <property type="component" value="Unassembled WGS sequence"/>
</dbReference>
<dbReference type="OrthoDB" id="5191668at2"/>
<feature type="transmembrane region" description="Helical" evidence="1">
    <location>
        <begin position="36"/>
        <end position="57"/>
    </location>
</feature>